<dbReference type="PROSITE" id="PS50932">
    <property type="entry name" value="HTH_LACI_2"/>
    <property type="match status" value="1"/>
</dbReference>
<evidence type="ECO:0000313" key="5">
    <source>
        <dbReference type="EMBL" id="RIN07702.1"/>
    </source>
</evidence>
<dbReference type="SUPFAM" id="SSF47413">
    <property type="entry name" value="lambda repressor-like DNA-binding domains"/>
    <property type="match status" value="1"/>
</dbReference>
<keyword evidence="1" id="KW-0805">Transcription regulation</keyword>
<feature type="domain" description="HTH lacI-type" evidence="4">
    <location>
        <begin position="18"/>
        <end position="72"/>
    </location>
</feature>
<organism evidence="5 6">
    <name type="scientific">Staphylococcus xylosus</name>
    <dbReference type="NCBI Taxonomy" id="1288"/>
    <lineage>
        <taxon>Bacteria</taxon>
        <taxon>Bacillati</taxon>
        <taxon>Bacillota</taxon>
        <taxon>Bacilli</taxon>
        <taxon>Bacillales</taxon>
        <taxon>Staphylococcaceae</taxon>
        <taxon>Staphylococcus</taxon>
    </lineage>
</organism>
<dbReference type="GO" id="GO:0000976">
    <property type="term" value="F:transcription cis-regulatory region binding"/>
    <property type="evidence" value="ECO:0007669"/>
    <property type="project" value="TreeGrafter"/>
</dbReference>
<dbReference type="OrthoDB" id="9798934at2"/>
<dbReference type="InterPro" id="IPR010982">
    <property type="entry name" value="Lambda_DNA-bd_dom_sf"/>
</dbReference>
<dbReference type="PANTHER" id="PTHR30146:SF109">
    <property type="entry name" value="HTH-TYPE TRANSCRIPTIONAL REGULATOR GALS"/>
    <property type="match status" value="1"/>
</dbReference>
<keyword evidence="2" id="KW-0238">DNA-binding</keyword>
<dbReference type="CDD" id="cd01392">
    <property type="entry name" value="HTH_LacI"/>
    <property type="match status" value="1"/>
</dbReference>
<dbReference type="AlphaFoldDB" id="A0A418IKE4"/>
<dbReference type="InterPro" id="IPR046335">
    <property type="entry name" value="LacI/GalR-like_sensor"/>
</dbReference>
<dbReference type="Pfam" id="PF13377">
    <property type="entry name" value="Peripla_BP_3"/>
    <property type="match status" value="1"/>
</dbReference>
<keyword evidence="3" id="KW-0804">Transcription</keyword>
<accession>A0A418IKE4</accession>
<dbReference type="PROSITE" id="PS00356">
    <property type="entry name" value="HTH_LACI_1"/>
    <property type="match status" value="1"/>
</dbReference>
<evidence type="ECO:0000256" key="2">
    <source>
        <dbReference type="ARBA" id="ARBA00023125"/>
    </source>
</evidence>
<dbReference type="CDD" id="cd06267">
    <property type="entry name" value="PBP1_LacI_sugar_binding-like"/>
    <property type="match status" value="1"/>
</dbReference>
<dbReference type="Proteomes" id="UP000285567">
    <property type="component" value="Unassembled WGS sequence"/>
</dbReference>
<dbReference type="Pfam" id="PF00356">
    <property type="entry name" value="LacI"/>
    <property type="match status" value="1"/>
</dbReference>
<dbReference type="SUPFAM" id="SSF53822">
    <property type="entry name" value="Periplasmic binding protein-like I"/>
    <property type="match status" value="1"/>
</dbReference>
<dbReference type="InterPro" id="IPR000843">
    <property type="entry name" value="HTH_LacI"/>
</dbReference>
<dbReference type="Gene3D" id="1.10.260.40">
    <property type="entry name" value="lambda repressor-like DNA-binding domains"/>
    <property type="match status" value="1"/>
</dbReference>
<name>A0A418IKE4_STAXY</name>
<keyword evidence="6" id="KW-1185">Reference proteome</keyword>
<dbReference type="SMART" id="SM00354">
    <property type="entry name" value="HTH_LACI"/>
    <property type="match status" value="1"/>
</dbReference>
<protein>
    <submittedName>
        <fullName evidence="5">LacI family transcriptional regulator</fullName>
    </submittedName>
</protein>
<evidence type="ECO:0000259" key="4">
    <source>
        <dbReference type="PROSITE" id="PS50932"/>
    </source>
</evidence>
<sequence>MLDNKSSSKEHFMKKKQISIKDIAKKANVSTASVSRVISNKPGVGDETKGRIQQIMREMNYKPNINARSLVKNNTGNIGVIVPGGSNTIHNSFFLTIIEGISRVIDKTEYNLVISFTTKQHKKLLDTNIVDGILVFAPRENEIDLNWLSSLNLPTVIIGSFIENSKFDCISADEKAGVRLSVENLHQKKHRKIALINGPSTSYQSQIYEQGYKNVINELGINSYVLELEEFDIKGQENIVKQFLKKHQDITGIVCSSDNLALGVMNIAKDLGISIPQQLSIIGSDNTPITNLISPKLSTTHVDLKQMGETAVSRLFIKLKSPTDHKHNINCIFPMNYIERETTAFLNS</sequence>
<dbReference type="Gene3D" id="3.40.50.2300">
    <property type="match status" value="2"/>
</dbReference>
<proteinExistence type="predicted"/>
<evidence type="ECO:0000313" key="6">
    <source>
        <dbReference type="Proteomes" id="UP000285567"/>
    </source>
</evidence>
<reference evidence="5 6" key="1">
    <citation type="journal article" date="2016" name="Front. Microbiol.">
        <title>Comprehensive Phylogenetic Analysis of Bovine Non-aureus Staphylococci Species Based on Whole-Genome Sequencing.</title>
        <authorList>
            <person name="Naushad S."/>
            <person name="Barkema H.W."/>
            <person name="Luby C."/>
            <person name="Condas L.A."/>
            <person name="Nobrega D.B."/>
            <person name="Carson D.A."/>
            <person name="De Buck J."/>
        </authorList>
    </citation>
    <scope>NUCLEOTIDE SEQUENCE [LARGE SCALE GENOMIC DNA]</scope>
    <source>
        <strain evidence="5 6">SNUC 102</strain>
    </source>
</reference>
<dbReference type="EMBL" id="QXUL01000092">
    <property type="protein sequence ID" value="RIN07702.1"/>
    <property type="molecule type" value="Genomic_DNA"/>
</dbReference>
<gene>
    <name evidence="5" type="ORF">BU097_13075</name>
</gene>
<dbReference type="PANTHER" id="PTHR30146">
    <property type="entry name" value="LACI-RELATED TRANSCRIPTIONAL REPRESSOR"/>
    <property type="match status" value="1"/>
</dbReference>
<dbReference type="GO" id="GO:0003700">
    <property type="term" value="F:DNA-binding transcription factor activity"/>
    <property type="evidence" value="ECO:0007669"/>
    <property type="project" value="TreeGrafter"/>
</dbReference>
<dbReference type="InterPro" id="IPR028082">
    <property type="entry name" value="Peripla_BP_I"/>
</dbReference>
<comment type="caution">
    <text evidence="5">The sequence shown here is derived from an EMBL/GenBank/DDBJ whole genome shotgun (WGS) entry which is preliminary data.</text>
</comment>
<evidence type="ECO:0000256" key="1">
    <source>
        <dbReference type="ARBA" id="ARBA00023015"/>
    </source>
</evidence>
<evidence type="ECO:0000256" key="3">
    <source>
        <dbReference type="ARBA" id="ARBA00023163"/>
    </source>
</evidence>